<keyword evidence="4 10" id="KW-0812">Transmembrane</keyword>
<keyword evidence="12" id="KW-1185">Reference proteome</keyword>
<evidence type="ECO:0000256" key="9">
    <source>
        <dbReference type="ARBA" id="ARBA00023224"/>
    </source>
</evidence>
<dbReference type="Proteomes" id="UP001314205">
    <property type="component" value="Unassembled WGS sequence"/>
</dbReference>
<comment type="caution">
    <text evidence="11">The sequence shown here is derived from an EMBL/GenBank/DDBJ whole genome shotgun (WGS) entry which is preliminary data.</text>
</comment>
<evidence type="ECO:0000256" key="2">
    <source>
        <dbReference type="ARBA" id="ARBA00022475"/>
    </source>
</evidence>
<feature type="transmembrane region" description="Helical" evidence="10">
    <location>
        <begin position="315"/>
        <end position="333"/>
    </location>
</feature>
<reference evidence="11 12" key="1">
    <citation type="submission" date="2023-11" db="EMBL/GenBank/DDBJ databases">
        <authorList>
            <person name="Hedman E."/>
            <person name="Englund M."/>
            <person name="Stromberg M."/>
            <person name="Nyberg Akerstrom W."/>
            <person name="Nylinder S."/>
            <person name="Jareborg N."/>
            <person name="Kallberg Y."/>
            <person name="Kronander E."/>
        </authorList>
    </citation>
    <scope>NUCLEOTIDE SEQUENCE [LARGE SCALE GENOMIC DNA]</scope>
</reference>
<comment type="caution">
    <text evidence="10">Lacks conserved residue(s) required for the propagation of feature annotation.</text>
</comment>
<comment type="subcellular location">
    <subcellularLocation>
        <location evidence="1 10">Cell membrane</location>
        <topology evidence="1 10">Multi-pass membrane protein</topology>
    </subcellularLocation>
</comment>
<dbReference type="AlphaFoldDB" id="A0AAV1LT16"/>
<feature type="transmembrane region" description="Helical" evidence="10">
    <location>
        <begin position="380"/>
        <end position="399"/>
    </location>
</feature>
<evidence type="ECO:0000256" key="7">
    <source>
        <dbReference type="ARBA" id="ARBA00023136"/>
    </source>
</evidence>
<name>A0AAV1LT16_9NEOP</name>
<dbReference type="GO" id="GO:0004984">
    <property type="term" value="F:olfactory receptor activity"/>
    <property type="evidence" value="ECO:0007669"/>
    <property type="project" value="InterPro"/>
</dbReference>
<organism evidence="11 12">
    <name type="scientific">Parnassius mnemosyne</name>
    <name type="common">clouded apollo</name>
    <dbReference type="NCBI Taxonomy" id="213953"/>
    <lineage>
        <taxon>Eukaryota</taxon>
        <taxon>Metazoa</taxon>
        <taxon>Ecdysozoa</taxon>
        <taxon>Arthropoda</taxon>
        <taxon>Hexapoda</taxon>
        <taxon>Insecta</taxon>
        <taxon>Pterygota</taxon>
        <taxon>Neoptera</taxon>
        <taxon>Endopterygota</taxon>
        <taxon>Lepidoptera</taxon>
        <taxon>Glossata</taxon>
        <taxon>Ditrysia</taxon>
        <taxon>Papilionoidea</taxon>
        <taxon>Papilionidae</taxon>
        <taxon>Parnassiinae</taxon>
        <taxon>Parnassini</taxon>
        <taxon>Parnassius</taxon>
        <taxon>Driopa</taxon>
    </lineage>
</organism>
<gene>
    <name evidence="11" type="ORF">PARMNEM_LOCUS17571</name>
</gene>
<feature type="transmembrane region" description="Helical" evidence="10">
    <location>
        <begin position="281"/>
        <end position="303"/>
    </location>
</feature>
<keyword evidence="9 10" id="KW-0807">Transducer</keyword>
<dbReference type="PANTHER" id="PTHR21137">
    <property type="entry name" value="ODORANT RECEPTOR"/>
    <property type="match status" value="1"/>
</dbReference>
<evidence type="ECO:0000256" key="4">
    <source>
        <dbReference type="ARBA" id="ARBA00022692"/>
    </source>
</evidence>
<evidence type="ECO:0000256" key="6">
    <source>
        <dbReference type="ARBA" id="ARBA00022989"/>
    </source>
</evidence>
<keyword evidence="5 10" id="KW-0552">Olfaction</keyword>
<dbReference type="InterPro" id="IPR004117">
    <property type="entry name" value="7tm6_olfct_rcpt"/>
</dbReference>
<dbReference type="GO" id="GO:0005886">
    <property type="term" value="C:plasma membrane"/>
    <property type="evidence" value="ECO:0007669"/>
    <property type="project" value="UniProtKB-SubCell"/>
</dbReference>
<feature type="transmembrane region" description="Helical" evidence="10">
    <location>
        <begin position="185"/>
        <end position="207"/>
    </location>
</feature>
<evidence type="ECO:0000256" key="10">
    <source>
        <dbReference type="RuleBase" id="RU351113"/>
    </source>
</evidence>
<dbReference type="EMBL" id="CAVLGL010000104">
    <property type="protein sequence ID" value="CAK1598603.1"/>
    <property type="molecule type" value="Genomic_DNA"/>
</dbReference>
<evidence type="ECO:0000313" key="12">
    <source>
        <dbReference type="Proteomes" id="UP001314205"/>
    </source>
</evidence>
<evidence type="ECO:0000256" key="5">
    <source>
        <dbReference type="ARBA" id="ARBA00022725"/>
    </source>
</evidence>
<keyword evidence="6 10" id="KW-1133">Transmembrane helix</keyword>
<evidence type="ECO:0000256" key="8">
    <source>
        <dbReference type="ARBA" id="ARBA00023170"/>
    </source>
</evidence>
<keyword evidence="2" id="KW-1003">Cell membrane</keyword>
<proteinExistence type="inferred from homology"/>
<dbReference type="PANTHER" id="PTHR21137:SF35">
    <property type="entry name" value="ODORANT RECEPTOR 19A-RELATED"/>
    <property type="match status" value="1"/>
</dbReference>
<evidence type="ECO:0000256" key="1">
    <source>
        <dbReference type="ARBA" id="ARBA00004651"/>
    </source>
</evidence>
<dbReference type="GO" id="GO:0007165">
    <property type="term" value="P:signal transduction"/>
    <property type="evidence" value="ECO:0007669"/>
    <property type="project" value="UniProtKB-KW"/>
</dbReference>
<keyword evidence="7 10" id="KW-0472">Membrane</keyword>
<keyword evidence="3 10" id="KW-0716">Sensory transduction</keyword>
<feature type="transmembrane region" description="Helical" evidence="10">
    <location>
        <begin position="142"/>
        <end position="160"/>
    </location>
</feature>
<accession>A0AAV1LT16</accession>
<evidence type="ECO:0000256" key="3">
    <source>
        <dbReference type="ARBA" id="ARBA00022606"/>
    </source>
</evidence>
<sequence>MDVLKFSWIKLTQTKALNQPCGNLEKVFFESSYRLTYVMGLSTSEQSAYYSVYSGIVKSIIGLFICCELWNLFSETSNLNSIIDNINVTLIHLIAVFRYKHMVWNESFFKKLATSTQSPYFDISTKERKELMVLWASKNEKYLRLLLTLGSCTLSVWYVFPLVDDLQYNLPIEIRLPFDYRNPMLYPLTYILEVVAINYVSFFVMTIDVIMQAHLIQLICHFTVLANCFENILVDCSPKGLQTTKYVIYNNKFKTKYLKRFDKLVDQHKFILKKTLELKKILSLPMLGQLASSGMLICFAGYQVTLTVKLSIAKFLTSLLYLAYSVFQLFIFCRWCDEIKMQSENITNAVYSSSWNCEIVLISGVRSRILLVMARAQKPVYLSAGGFCDVSLAAFTILMKTSYSALTVLLRFQD</sequence>
<evidence type="ECO:0000313" key="11">
    <source>
        <dbReference type="EMBL" id="CAK1598603.1"/>
    </source>
</evidence>
<keyword evidence="8 10" id="KW-0675">Receptor</keyword>
<dbReference type="GO" id="GO:0005549">
    <property type="term" value="F:odorant binding"/>
    <property type="evidence" value="ECO:0007669"/>
    <property type="project" value="InterPro"/>
</dbReference>
<protein>
    <recommendedName>
        <fullName evidence="10">Odorant receptor</fullName>
    </recommendedName>
</protein>
<dbReference type="Pfam" id="PF02949">
    <property type="entry name" value="7tm_6"/>
    <property type="match status" value="1"/>
</dbReference>
<comment type="similarity">
    <text evidence="10">Belongs to the insect chemoreceptor superfamily. Heteromeric odorant receptor channel (TC 1.A.69) family.</text>
</comment>